<comment type="caution">
    <text evidence="3">The sequence shown here is derived from an EMBL/GenBank/DDBJ whole genome shotgun (WGS) entry which is preliminary data.</text>
</comment>
<evidence type="ECO:0000313" key="3">
    <source>
        <dbReference type="EMBL" id="GAT30142.1"/>
    </source>
</evidence>
<reference evidence="3 4" key="1">
    <citation type="journal article" date="2016" name="DNA Res.">
        <title>Genome sequence of Aspergillus luchuensis NBRC 4314.</title>
        <authorList>
            <person name="Yamada O."/>
            <person name="Machida M."/>
            <person name="Hosoyama A."/>
            <person name="Goto M."/>
            <person name="Takahashi T."/>
            <person name="Futagami T."/>
            <person name="Yamagata Y."/>
            <person name="Takeuchi M."/>
            <person name="Kobayashi T."/>
            <person name="Koike H."/>
            <person name="Abe K."/>
            <person name="Asai K."/>
            <person name="Arita M."/>
            <person name="Fujita N."/>
            <person name="Fukuda K."/>
            <person name="Higa K."/>
            <person name="Horikawa H."/>
            <person name="Ishikawa T."/>
            <person name="Jinno K."/>
            <person name="Kato Y."/>
            <person name="Kirimura K."/>
            <person name="Mizutani O."/>
            <person name="Nakasone K."/>
            <person name="Sano M."/>
            <person name="Shiraishi Y."/>
            <person name="Tsukahara M."/>
            <person name="Gomi K."/>
        </authorList>
    </citation>
    <scope>NUCLEOTIDE SEQUENCE [LARGE SCALE GENOMIC DNA]</scope>
    <source>
        <strain evidence="3 4">RIB 2604</strain>
    </source>
</reference>
<dbReference type="AlphaFoldDB" id="A0A146FYV1"/>
<feature type="transmembrane region" description="Helical" evidence="1">
    <location>
        <begin position="58"/>
        <end position="77"/>
    </location>
</feature>
<dbReference type="Pfam" id="PF04116">
    <property type="entry name" value="FA_hydroxylase"/>
    <property type="match status" value="1"/>
</dbReference>
<keyword evidence="1" id="KW-0472">Membrane</keyword>
<feature type="transmembrane region" description="Helical" evidence="1">
    <location>
        <begin position="14"/>
        <end position="37"/>
    </location>
</feature>
<dbReference type="GO" id="GO:0016491">
    <property type="term" value="F:oxidoreductase activity"/>
    <property type="evidence" value="ECO:0007669"/>
    <property type="project" value="InterPro"/>
</dbReference>
<accession>A0A146FYV1</accession>
<keyword evidence="1" id="KW-1133">Transmembrane helix</keyword>
<organism evidence="3 4">
    <name type="scientific">Aspergillus kawachii</name>
    <name type="common">White koji mold</name>
    <name type="synonym">Aspergillus awamori var. kawachi</name>
    <dbReference type="NCBI Taxonomy" id="1069201"/>
    <lineage>
        <taxon>Eukaryota</taxon>
        <taxon>Fungi</taxon>
        <taxon>Dikarya</taxon>
        <taxon>Ascomycota</taxon>
        <taxon>Pezizomycotina</taxon>
        <taxon>Eurotiomycetes</taxon>
        <taxon>Eurotiomycetidae</taxon>
        <taxon>Eurotiales</taxon>
        <taxon>Aspergillaceae</taxon>
        <taxon>Aspergillus</taxon>
        <taxon>Aspergillus subgen. Circumdati</taxon>
    </lineage>
</organism>
<name>A0A146FYV1_ASPKA</name>
<gene>
    <name evidence="3" type="ORF">RIB2604_03301140</name>
</gene>
<evidence type="ECO:0000313" key="4">
    <source>
        <dbReference type="Proteomes" id="UP000075230"/>
    </source>
</evidence>
<dbReference type="VEuPathDB" id="FungiDB:ASPFODRAFT_34060"/>
<proteinExistence type="predicted"/>
<dbReference type="EMBL" id="BCWF01000032">
    <property type="protein sequence ID" value="GAT30142.1"/>
    <property type="molecule type" value="Genomic_DNA"/>
</dbReference>
<dbReference type="GO" id="GO:0005506">
    <property type="term" value="F:iron ion binding"/>
    <property type="evidence" value="ECO:0007669"/>
    <property type="project" value="InterPro"/>
</dbReference>
<evidence type="ECO:0000256" key="1">
    <source>
        <dbReference type="SAM" id="Phobius"/>
    </source>
</evidence>
<protein>
    <submittedName>
        <fullName evidence="3">Copper-transporting ATPase</fullName>
    </submittedName>
</protein>
<keyword evidence="1" id="KW-0812">Transmembrane</keyword>
<feature type="domain" description="Fatty acid hydroxylase" evidence="2">
    <location>
        <begin position="45"/>
        <end position="144"/>
    </location>
</feature>
<dbReference type="GO" id="GO:0008610">
    <property type="term" value="P:lipid biosynthetic process"/>
    <property type="evidence" value="ECO:0007669"/>
    <property type="project" value="InterPro"/>
</dbReference>
<dbReference type="Proteomes" id="UP000075230">
    <property type="component" value="Unassembled WGS sequence"/>
</dbReference>
<dbReference type="InterPro" id="IPR006694">
    <property type="entry name" value="Fatty_acid_hydroxylase"/>
</dbReference>
<evidence type="ECO:0000259" key="2">
    <source>
        <dbReference type="Pfam" id="PF04116"/>
    </source>
</evidence>
<reference evidence="4" key="2">
    <citation type="submission" date="2016-02" db="EMBL/GenBank/DDBJ databases">
        <title>Genome sequencing of Aspergillus luchuensis NBRC 4314.</title>
        <authorList>
            <person name="Yamada O."/>
        </authorList>
    </citation>
    <scope>NUCLEOTIDE SEQUENCE [LARGE SCALE GENOMIC DNA]</scope>
    <source>
        <strain evidence="4">RIB 2604</strain>
    </source>
</reference>
<sequence>MVVSLTITSIRLELIHIALRLSSSLFLLLFGGLCYLCNFDKSLKQHPRYHKNQIWEEAQQSLLTLFLSTILTVPILLTQVRGYAKLYDFGDCTVSATYEVAQVAYFIIFSDTYDNRQQFHTVHHKNVQRNFGQYLDIWDRIAGTYADPGWYLRGKADVIVSSK</sequence>